<protein>
    <recommendedName>
        <fullName evidence="1">At2g35280-like TPR domain-containing protein</fullName>
    </recommendedName>
</protein>
<dbReference type="InParanoid" id="M4EKR7"/>
<keyword evidence="3" id="KW-1185">Reference proteome</keyword>
<dbReference type="OMA" id="ECRRICK"/>
<reference evidence="2 3" key="1">
    <citation type="journal article" date="2011" name="Nat. Genet.">
        <title>The genome of the mesopolyploid crop species Brassica rapa.</title>
        <authorList>
            <consortium name="Brassica rapa Genome Sequencing Project Consortium"/>
            <person name="Wang X."/>
            <person name="Wang H."/>
            <person name="Wang J."/>
            <person name="Sun R."/>
            <person name="Wu J."/>
            <person name="Liu S."/>
            <person name="Bai Y."/>
            <person name="Mun J.H."/>
            <person name="Bancroft I."/>
            <person name="Cheng F."/>
            <person name="Huang S."/>
            <person name="Li X."/>
            <person name="Hua W."/>
            <person name="Wang J."/>
            <person name="Wang X."/>
            <person name="Freeling M."/>
            <person name="Pires J.C."/>
            <person name="Paterson A.H."/>
            <person name="Chalhoub B."/>
            <person name="Wang B."/>
            <person name="Hayward A."/>
            <person name="Sharpe A.G."/>
            <person name="Park B.S."/>
            <person name="Weisshaar B."/>
            <person name="Liu B."/>
            <person name="Li B."/>
            <person name="Liu B."/>
            <person name="Tong C."/>
            <person name="Song C."/>
            <person name="Duran C."/>
            <person name="Peng C."/>
            <person name="Geng C."/>
            <person name="Koh C."/>
            <person name="Lin C."/>
            <person name="Edwards D."/>
            <person name="Mu D."/>
            <person name="Shen D."/>
            <person name="Soumpourou E."/>
            <person name="Li F."/>
            <person name="Fraser F."/>
            <person name="Conant G."/>
            <person name="Lassalle G."/>
            <person name="King G.J."/>
            <person name="Bonnema G."/>
            <person name="Tang H."/>
            <person name="Wang H."/>
            <person name="Belcram H."/>
            <person name="Zhou H."/>
            <person name="Hirakawa H."/>
            <person name="Abe H."/>
            <person name="Guo H."/>
            <person name="Wang H."/>
            <person name="Jin H."/>
            <person name="Parkin I.A."/>
            <person name="Batley J."/>
            <person name="Kim J.S."/>
            <person name="Just J."/>
            <person name="Li J."/>
            <person name="Xu J."/>
            <person name="Deng J."/>
            <person name="Kim J.A."/>
            <person name="Li J."/>
            <person name="Yu J."/>
            <person name="Meng J."/>
            <person name="Wang J."/>
            <person name="Min J."/>
            <person name="Poulain J."/>
            <person name="Wang J."/>
            <person name="Hatakeyama K."/>
            <person name="Wu K."/>
            <person name="Wang L."/>
            <person name="Fang L."/>
            <person name="Trick M."/>
            <person name="Links M.G."/>
            <person name="Zhao M."/>
            <person name="Jin M."/>
            <person name="Ramchiary N."/>
            <person name="Drou N."/>
            <person name="Berkman P.J."/>
            <person name="Cai Q."/>
            <person name="Huang Q."/>
            <person name="Li R."/>
            <person name="Tabata S."/>
            <person name="Cheng S."/>
            <person name="Zhang S."/>
            <person name="Zhang S."/>
            <person name="Huang S."/>
            <person name="Sato S."/>
            <person name="Sun S."/>
            <person name="Kwon S.J."/>
            <person name="Choi S.R."/>
            <person name="Lee T.H."/>
            <person name="Fan W."/>
            <person name="Zhao X."/>
            <person name="Tan X."/>
            <person name="Xu X."/>
            <person name="Wang Y."/>
            <person name="Qiu Y."/>
            <person name="Yin Y."/>
            <person name="Li Y."/>
            <person name="Du Y."/>
            <person name="Liao Y."/>
            <person name="Lim Y."/>
            <person name="Narusaka Y."/>
            <person name="Wang Y."/>
            <person name="Wang Z."/>
            <person name="Li Z."/>
            <person name="Wang Z."/>
            <person name="Xiong Z."/>
            <person name="Zhang Z."/>
        </authorList>
    </citation>
    <scope>NUCLEOTIDE SEQUENCE [LARGE SCALE GENOMIC DNA]</scope>
    <source>
        <strain evidence="2 3">cv. Chiifu-401-42</strain>
    </source>
</reference>
<organism evidence="2 3">
    <name type="scientific">Brassica campestris</name>
    <name type="common">Field mustard</name>
    <dbReference type="NCBI Taxonomy" id="3711"/>
    <lineage>
        <taxon>Eukaryota</taxon>
        <taxon>Viridiplantae</taxon>
        <taxon>Streptophyta</taxon>
        <taxon>Embryophyta</taxon>
        <taxon>Tracheophyta</taxon>
        <taxon>Spermatophyta</taxon>
        <taxon>Magnoliopsida</taxon>
        <taxon>eudicotyledons</taxon>
        <taxon>Gunneridae</taxon>
        <taxon>Pentapetalae</taxon>
        <taxon>rosids</taxon>
        <taxon>malvids</taxon>
        <taxon>Brassicales</taxon>
        <taxon>Brassicaceae</taxon>
        <taxon>Brassiceae</taxon>
        <taxon>Brassica</taxon>
    </lineage>
</organism>
<name>M4EKR7_BRACM</name>
<sequence length="219" mass="25962">MTTHNTIPVSRIPKSTRLTPYIMSLKRAKEYSISDVRRCLNAQPGQITPTECRRICKHARLRELTKNPLRTLQSYKKEMQICLRYGNREAHYVEGMKQYFALRHTRIGMRHFKISARKHFDQGNYLLGLLKLVSGDHNEGMKILDIFAWKKKTRTVDRLWMQLKQSLREIQIIKLKSYGTNQILLMPSQTCNPSELNKRCTKCFHYKEIEKFLQLVYRG</sequence>
<reference evidence="2" key="3">
    <citation type="submission" date="2023-03" db="UniProtKB">
        <authorList>
            <consortium name="EnsemblPlants"/>
        </authorList>
    </citation>
    <scope>IDENTIFICATION</scope>
    <source>
        <strain evidence="2">cv. Chiifu-401-42</strain>
    </source>
</reference>
<evidence type="ECO:0000313" key="2">
    <source>
        <dbReference type="EnsemblPlants" id="Bra029384.1-P"/>
    </source>
</evidence>
<dbReference type="PANTHER" id="PTHR33784:SF12">
    <property type="entry name" value="F-BOX DOMAIN-CONTAINING PROTEIN"/>
    <property type="match status" value="1"/>
</dbReference>
<dbReference type="Proteomes" id="UP000011750">
    <property type="component" value="Chromosome A02"/>
</dbReference>
<dbReference type="Pfam" id="PF23310">
    <property type="entry name" value="TPR_27"/>
    <property type="match status" value="1"/>
</dbReference>
<dbReference type="Gramene" id="Bra029384.1">
    <property type="protein sequence ID" value="Bra029384.1-P"/>
    <property type="gene ID" value="Bra029384"/>
</dbReference>
<dbReference type="InterPro" id="IPR040338">
    <property type="entry name" value="At1g67623-like"/>
</dbReference>
<reference evidence="2 3" key="2">
    <citation type="journal article" date="2018" name="Hortic Res">
        <title>Improved Brassica rapa reference genome by single-molecule sequencing and chromosome conformation capture technologies.</title>
        <authorList>
            <person name="Zhang L."/>
            <person name="Cai X."/>
            <person name="Wu J."/>
            <person name="Liu M."/>
            <person name="Grob S."/>
            <person name="Cheng F."/>
            <person name="Liang J."/>
            <person name="Cai C."/>
            <person name="Liu Z."/>
            <person name="Liu B."/>
            <person name="Wang F."/>
            <person name="Li S."/>
            <person name="Liu F."/>
            <person name="Li X."/>
            <person name="Cheng L."/>
            <person name="Yang W."/>
            <person name="Li M.H."/>
            <person name="Grossniklaus U."/>
            <person name="Zheng H."/>
            <person name="Wang X."/>
        </authorList>
    </citation>
    <scope>NUCLEOTIDE SEQUENCE [LARGE SCALE GENOMIC DNA]</scope>
    <source>
        <strain evidence="2 3">cv. Chiifu-401-42</strain>
    </source>
</reference>
<dbReference type="AlphaFoldDB" id="M4EKR7"/>
<accession>M4EKR7</accession>
<dbReference type="PANTHER" id="PTHR33784">
    <property type="entry name" value="OS05G0482100 PROTEIN"/>
    <property type="match status" value="1"/>
</dbReference>
<dbReference type="EnsemblPlants" id="Bra029384.1">
    <property type="protein sequence ID" value="Bra029384.1-P"/>
    <property type="gene ID" value="Bra029384"/>
</dbReference>
<evidence type="ECO:0000259" key="1">
    <source>
        <dbReference type="Pfam" id="PF23310"/>
    </source>
</evidence>
<feature type="domain" description="At2g35280-like TPR" evidence="1">
    <location>
        <begin position="78"/>
        <end position="151"/>
    </location>
</feature>
<proteinExistence type="predicted"/>
<dbReference type="InterPro" id="IPR057136">
    <property type="entry name" value="At2g35280_TPR_dom"/>
</dbReference>
<evidence type="ECO:0000313" key="3">
    <source>
        <dbReference type="Proteomes" id="UP000011750"/>
    </source>
</evidence>
<dbReference type="HOGENOM" id="CLU_104797_0_0_1"/>